<name>A0A0S8FMN9_UNCW3</name>
<dbReference type="PANTHER" id="PTHR46313:SF3">
    <property type="entry name" value="PROLYCOPENE ISOMERASE, CHLOROPLASTIC"/>
    <property type="match status" value="1"/>
</dbReference>
<evidence type="ECO:0000313" key="3">
    <source>
        <dbReference type="Proteomes" id="UP000051373"/>
    </source>
</evidence>
<gene>
    <name evidence="2" type="ORF">AMJ83_11775</name>
</gene>
<dbReference type="InterPro" id="IPR036188">
    <property type="entry name" value="FAD/NAD-bd_sf"/>
</dbReference>
<dbReference type="STRING" id="1703779.AMJ83_11775"/>
<dbReference type="SUPFAM" id="SSF51905">
    <property type="entry name" value="FAD/NAD(P)-binding domain"/>
    <property type="match status" value="1"/>
</dbReference>
<evidence type="ECO:0000259" key="1">
    <source>
        <dbReference type="Pfam" id="PF01593"/>
    </source>
</evidence>
<dbReference type="InterPro" id="IPR002937">
    <property type="entry name" value="Amino_oxidase"/>
</dbReference>
<protein>
    <recommendedName>
        <fullName evidence="1">Amine oxidase domain-containing protein</fullName>
    </recommendedName>
</protein>
<dbReference type="GO" id="GO:0016116">
    <property type="term" value="P:carotenoid metabolic process"/>
    <property type="evidence" value="ECO:0007669"/>
    <property type="project" value="InterPro"/>
</dbReference>
<sequence length="502" mass="56970">MQKSMIIVGAGISGLSTGLYAQMNGFKTSIFELHKMPGGLCTAWTRKGYTFDLSMHILANSKTGPFKRMWDELGVTVGQEFHYHDNKVVVEGRGKKLDICVDPSRLEEQMLAISPDDSDLIKEFISLFFGRGITELASIEPPELTGIFGKIKMAFSMIPLLGLFKKYGKVSLQEFTARFKDPFLGRAIRYSVDSPGWPMLKYPLIAMAGFARSGVTESGYPLGGSLKIMLKMAKMYKKLGGEIHYESRVTDVLIENDKAVGTRLEDGSERKADIVVWAGDGHRLIFDILGCKYMDDKIRNMYETWIPVKSMVHVMFGVDMDLSKDPARFVFETDKPITVGNDEFRWLTVMMHCFDKTTAPPGKSALEVWYATDYKYWESLIKDRDKYDNEKKRIAEETADALEKRWPGFKSKIEVVDVPTPMTYVRYTDNWQGSPDGWYITTDNMMNRELKRTLPALDNLYMVGQWTAPFTGTIIAALSGRQLIQILCKKDRRDFVAKANNG</sequence>
<dbReference type="InterPro" id="IPR045892">
    <property type="entry name" value="CrtISO-like"/>
</dbReference>
<dbReference type="GO" id="GO:0016491">
    <property type="term" value="F:oxidoreductase activity"/>
    <property type="evidence" value="ECO:0007669"/>
    <property type="project" value="InterPro"/>
</dbReference>
<dbReference type="EMBL" id="LJUJ01000059">
    <property type="protein sequence ID" value="KPK62016.1"/>
    <property type="molecule type" value="Genomic_DNA"/>
</dbReference>
<evidence type="ECO:0000313" key="2">
    <source>
        <dbReference type="EMBL" id="KPK62016.1"/>
    </source>
</evidence>
<comment type="caution">
    <text evidence="2">The sequence shown here is derived from an EMBL/GenBank/DDBJ whole genome shotgun (WGS) entry which is preliminary data.</text>
</comment>
<dbReference type="Proteomes" id="UP000051373">
    <property type="component" value="Unassembled WGS sequence"/>
</dbReference>
<organism evidence="2 3">
    <name type="scientific">candidate division WOR_3 bacterium SM23_42</name>
    <dbReference type="NCBI Taxonomy" id="1703779"/>
    <lineage>
        <taxon>Bacteria</taxon>
        <taxon>Bacteria division WOR-3</taxon>
    </lineage>
</organism>
<dbReference type="Gene3D" id="3.50.50.60">
    <property type="entry name" value="FAD/NAD(P)-binding domain"/>
    <property type="match status" value="2"/>
</dbReference>
<accession>A0A0S8FMN9</accession>
<reference evidence="2 3" key="1">
    <citation type="journal article" date="2015" name="Microbiome">
        <title>Genomic resolution of linkages in carbon, nitrogen, and sulfur cycling among widespread estuary sediment bacteria.</title>
        <authorList>
            <person name="Baker B.J."/>
            <person name="Lazar C.S."/>
            <person name="Teske A.P."/>
            <person name="Dick G.J."/>
        </authorList>
    </citation>
    <scope>NUCLEOTIDE SEQUENCE [LARGE SCALE GENOMIC DNA]</scope>
    <source>
        <strain evidence="2">SM23_42</strain>
    </source>
</reference>
<dbReference type="PANTHER" id="PTHR46313">
    <property type="match status" value="1"/>
</dbReference>
<dbReference type="Pfam" id="PF01593">
    <property type="entry name" value="Amino_oxidase"/>
    <property type="match status" value="1"/>
</dbReference>
<feature type="domain" description="Amine oxidase" evidence="1">
    <location>
        <begin position="12"/>
        <end position="477"/>
    </location>
</feature>
<dbReference type="AlphaFoldDB" id="A0A0S8FMN9"/>
<proteinExistence type="predicted"/>